<keyword evidence="8" id="KW-0798">TonB box</keyword>
<evidence type="ECO:0000256" key="6">
    <source>
        <dbReference type="ARBA" id="ARBA00023004"/>
    </source>
</evidence>
<keyword evidence="9" id="KW-0472">Membrane</keyword>
<evidence type="ECO:0000256" key="7">
    <source>
        <dbReference type="ARBA" id="ARBA00023065"/>
    </source>
</evidence>
<proteinExistence type="predicted"/>
<dbReference type="Pfam" id="PF00593">
    <property type="entry name" value="TonB_dep_Rec_b-barrel"/>
    <property type="match status" value="1"/>
</dbReference>
<dbReference type="PANTHER" id="PTHR32552">
    <property type="entry name" value="FERRICHROME IRON RECEPTOR-RELATED"/>
    <property type="match status" value="1"/>
</dbReference>
<dbReference type="EMBL" id="JBEPIJ010000031">
    <property type="protein sequence ID" value="MES0875386.1"/>
    <property type="molecule type" value="Genomic_DNA"/>
</dbReference>
<name>A0ABV2AEJ6_9GAMM</name>
<accession>A0ABV2AEJ6</accession>
<keyword evidence="6" id="KW-0408">Iron</keyword>
<dbReference type="PANTHER" id="PTHR32552:SF81">
    <property type="entry name" value="TONB-DEPENDENT OUTER MEMBRANE RECEPTOR"/>
    <property type="match status" value="1"/>
</dbReference>
<keyword evidence="5" id="KW-0812">Transmembrane</keyword>
<evidence type="ECO:0000256" key="10">
    <source>
        <dbReference type="ARBA" id="ARBA00023237"/>
    </source>
</evidence>
<evidence type="ECO:0000256" key="3">
    <source>
        <dbReference type="ARBA" id="ARBA00022452"/>
    </source>
</evidence>
<dbReference type="InterPro" id="IPR039426">
    <property type="entry name" value="TonB-dep_rcpt-like"/>
</dbReference>
<evidence type="ECO:0000259" key="11">
    <source>
        <dbReference type="Pfam" id="PF00593"/>
    </source>
</evidence>
<dbReference type="Gene3D" id="2.40.170.20">
    <property type="entry name" value="TonB-dependent receptor, beta-barrel domain"/>
    <property type="match status" value="1"/>
</dbReference>
<feature type="domain" description="TonB-dependent receptor-like beta-barrel" evidence="11">
    <location>
        <begin position="28"/>
        <end position="180"/>
    </location>
</feature>
<comment type="subcellular location">
    <subcellularLocation>
        <location evidence="1">Cell outer membrane</location>
        <topology evidence="1">Multi-pass membrane protein</topology>
    </subcellularLocation>
</comment>
<organism evidence="12 13">
    <name type="scientific">Sinimarinibacterium thermocellulolyticum</name>
    <dbReference type="NCBI Taxonomy" id="3170016"/>
    <lineage>
        <taxon>Bacteria</taxon>
        <taxon>Pseudomonadati</taxon>
        <taxon>Pseudomonadota</taxon>
        <taxon>Gammaproteobacteria</taxon>
        <taxon>Nevskiales</taxon>
        <taxon>Nevskiaceae</taxon>
        <taxon>Sinimarinibacterium</taxon>
    </lineage>
</organism>
<comment type="caution">
    <text evidence="12">The sequence shown here is derived from an EMBL/GenBank/DDBJ whole genome shotgun (WGS) entry which is preliminary data.</text>
</comment>
<evidence type="ECO:0000256" key="1">
    <source>
        <dbReference type="ARBA" id="ARBA00004571"/>
    </source>
</evidence>
<evidence type="ECO:0000313" key="13">
    <source>
        <dbReference type="Proteomes" id="UP001465331"/>
    </source>
</evidence>
<keyword evidence="10" id="KW-0998">Cell outer membrane</keyword>
<evidence type="ECO:0000256" key="2">
    <source>
        <dbReference type="ARBA" id="ARBA00022448"/>
    </source>
</evidence>
<dbReference type="InterPro" id="IPR036942">
    <property type="entry name" value="Beta-barrel_TonB_sf"/>
</dbReference>
<keyword evidence="4" id="KW-0410">Iron transport</keyword>
<reference evidence="12 13" key="1">
    <citation type="submission" date="2024-06" db="EMBL/GenBank/DDBJ databases">
        <authorList>
            <person name="Li Z."/>
            <person name="Jiang Y."/>
        </authorList>
    </citation>
    <scope>NUCLEOTIDE SEQUENCE [LARGE SCALE GENOMIC DNA]</scope>
    <source>
        <strain evidence="12 13">HSW-8</strain>
    </source>
</reference>
<gene>
    <name evidence="12" type="ORF">ABSH63_15415</name>
</gene>
<sequence>MSPRRGSLRTIQKNPLSGRVSIITGGVVDYINAGEAEIKGVEFDFLLLPMPELNPGLVVTGGPAYIDARYTEFVNGRGYDDATGLAFGEGGATLPPRDLSGNRIPRVPELSWVAAINQRIDLDGGHALEFGVDTSYASEMFFLPQNSEFSKRDALQLYNARASWLYEPWALELTAYVSNITDEIYAETAFVSDFGSSLTVNNDPRMYGLRARISF</sequence>
<evidence type="ECO:0000256" key="9">
    <source>
        <dbReference type="ARBA" id="ARBA00023136"/>
    </source>
</evidence>
<keyword evidence="3" id="KW-1134">Transmembrane beta strand</keyword>
<dbReference type="SUPFAM" id="SSF56935">
    <property type="entry name" value="Porins"/>
    <property type="match status" value="1"/>
</dbReference>
<evidence type="ECO:0000313" key="12">
    <source>
        <dbReference type="EMBL" id="MES0875386.1"/>
    </source>
</evidence>
<keyword evidence="2" id="KW-0813">Transport</keyword>
<evidence type="ECO:0000256" key="5">
    <source>
        <dbReference type="ARBA" id="ARBA00022692"/>
    </source>
</evidence>
<keyword evidence="12" id="KW-0675">Receptor</keyword>
<keyword evidence="7" id="KW-0406">Ion transport</keyword>
<evidence type="ECO:0000256" key="4">
    <source>
        <dbReference type="ARBA" id="ARBA00022496"/>
    </source>
</evidence>
<keyword evidence="13" id="KW-1185">Reference proteome</keyword>
<evidence type="ECO:0000256" key="8">
    <source>
        <dbReference type="ARBA" id="ARBA00023077"/>
    </source>
</evidence>
<dbReference type="Proteomes" id="UP001465331">
    <property type="component" value="Unassembled WGS sequence"/>
</dbReference>
<dbReference type="InterPro" id="IPR000531">
    <property type="entry name" value="Beta-barrel_TonB"/>
</dbReference>
<protein>
    <submittedName>
        <fullName evidence="12">TonB-dependent receptor</fullName>
    </submittedName>
</protein>